<name>A0ABW9J9M4_9SPHI</name>
<gene>
    <name evidence="2" type="ORF">E6A44_014670</name>
</gene>
<proteinExistence type="predicted"/>
<dbReference type="RefSeq" id="WP_138723933.1">
    <property type="nucleotide sequence ID" value="NZ_SSHJ02000008.1"/>
</dbReference>
<dbReference type="PROSITE" id="PS51257">
    <property type="entry name" value="PROKAR_LIPOPROTEIN"/>
    <property type="match status" value="1"/>
</dbReference>
<reference evidence="2 3" key="1">
    <citation type="submission" date="2024-12" db="EMBL/GenBank/DDBJ databases">
        <authorList>
            <person name="Hu S."/>
        </authorList>
    </citation>
    <scope>NUCLEOTIDE SEQUENCE [LARGE SCALE GENOMIC DNA]</scope>
    <source>
        <strain evidence="2 3">THG-T11</strain>
    </source>
</reference>
<dbReference type="EMBL" id="SSHJ02000008">
    <property type="protein sequence ID" value="MFN0256830.1"/>
    <property type="molecule type" value="Genomic_DNA"/>
</dbReference>
<evidence type="ECO:0000256" key="1">
    <source>
        <dbReference type="SAM" id="SignalP"/>
    </source>
</evidence>
<keyword evidence="1" id="KW-0732">Signal</keyword>
<feature type="signal peptide" evidence="1">
    <location>
        <begin position="1"/>
        <end position="18"/>
    </location>
</feature>
<feature type="chain" id="PRO_5045460234" description="YD repeat-containing protein" evidence="1">
    <location>
        <begin position="19"/>
        <end position="238"/>
    </location>
</feature>
<organism evidence="2 3">
    <name type="scientific">Pedobacter ureilyticus</name>
    <dbReference type="NCBI Taxonomy" id="1393051"/>
    <lineage>
        <taxon>Bacteria</taxon>
        <taxon>Pseudomonadati</taxon>
        <taxon>Bacteroidota</taxon>
        <taxon>Sphingobacteriia</taxon>
        <taxon>Sphingobacteriales</taxon>
        <taxon>Sphingobacteriaceae</taxon>
        <taxon>Pedobacter</taxon>
    </lineage>
</organism>
<accession>A0ABW9J9M4</accession>
<protein>
    <recommendedName>
        <fullName evidence="4">YD repeat-containing protein</fullName>
    </recommendedName>
</protein>
<evidence type="ECO:0000313" key="3">
    <source>
        <dbReference type="Proteomes" id="UP001517247"/>
    </source>
</evidence>
<comment type="caution">
    <text evidence="2">The sequence shown here is derived from an EMBL/GenBank/DDBJ whole genome shotgun (WGS) entry which is preliminary data.</text>
</comment>
<keyword evidence="3" id="KW-1185">Reference proteome</keyword>
<sequence>MKYLKTLTIAVFSLSLLAACKKDKQHYIIPADKRYLNHVTDETGKTVAQLTYYDDKKIKTFTFGDWEYRYVYDNNGKVSSVFSGNEECRYNYNSNGKIINYSIKGQVYSVSYNSDENSYSFTSFVGPTKVFLDTEGNCAKLIYGNNNPTTANFFYQNNRKGPLSNGGNINLTNYISLVPMFLVGQVEGNLLALPLDGFTGGNSELSTSASFANEYDSENFLLKSTTTTRRKTNKKEYT</sequence>
<evidence type="ECO:0000313" key="2">
    <source>
        <dbReference type="EMBL" id="MFN0256830.1"/>
    </source>
</evidence>
<evidence type="ECO:0008006" key="4">
    <source>
        <dbReference type="Google" id="ProtNLM"/>
    </source>
</evidence>
<dbReference type="Proteomes" id="UP001517247">
    <property type="component" value="Unassembled WGS sequence"/>
</dbReference>